<dbReference type="InterPro" id="IPR003615">
    <property type="entry name" value="HNH_nuc"/>
</dbReference>
<dbReference type="STRING" id="121290.APY04_1365"/>
<accession>A0A120CWF8</accession>
<evidence type="ECO:0008006" key="5">
    <source>
        <dbReference type="Google" id="ProtNLM"/>
    </source>
</evidence>
<feature type="domain" description="HNH" evidence="1">
    <location>
        <begin position="473"/>
        <end position="515"/>
    </location>
</feature>
<evidence type="ECO:0000313" key="4">
    <source>
        <dbReference type="Proteomes" id="UP000059074"/>
    </source>
</evidence>
<dbReference type="GO" id="GO:0003676">
    <property type="term" value="F:nucleic acid binding"/>
    <property type="evidence" value="ECO:0007669"/>
    <property type="project" value="InterPro"/>
</dbReference>
<dbReference type="InterPro" id="IPR002711">
    <property type="entry name" value="HNH"/>
</dbReference>
<dbReference type="EMBL" id="LMTR01000045">
    <property type="protein sequence ID" value="KWT69282.1"/>
    <property type="molecule type" value="Genomic_DNA"/>
</dbReference>
<dbReference type="AlphaFoldDB" id="A0A120CWF8"/>
<evidence type="ECO:0000259" key="2">
    <source>
        <dbReference type="Pfam" id="PF03235"/>
    </source>
</evidence>
<protein>
    <recommendedName>
        <fullName evidence="5">HNH nuclease domain-containing protein</fullName>
    </recommendedName>
</protein>
<dbReference type="GO" id="GO:0008270">
    <property type="term" value="F:zinc ion binding"/>
    <property type="evidence" value="ECO:0007669"/>
    <property type="project" value="InterPro"/>
</dbReference>
<dbReference type="CDD" id="cd00085">
    <property type="entry name" value="HNHc"/>
    <property type="match status" value="1"/>
</dbReference>
<evidence type="ECO:0000313" key="3">
    <source>
        <dbReference type="EMBL" id="KWT69282.1"/>
    </source>
</evidence>
<proteinExistence type="predicted"/>
<name>A0A120CWF8_HYPSL</name>
<dbReference type="Proteomes" id="UP000059074">
    <property type="component" value="Unassembled WGS sequence"/>
</dbReference>
<organism evidence="3 4">
    <name type="scientific">Hyphomicrobium sulfonivorans</name>
    <dbReference type="NCBI Taxonomy" id="121290"/>
    <lineage>
        <taxon>Bacteria</taxon>
        <taxon>Pseudomonadati</taxon>
        <taxon>Pseudomonadota</taxon>
        <taxon>Alphaproteobacteria</taxon>
        <taxon>Hyphomicrobiales</taxon>
        <taxon>Hyphomicrobiaceae</taxon>
        <taxon>Hyphomicrobium</taxon>
    </lineage>
</organism>
<dbReference type="InterPro" id="IPR004919">
    <property type="entry name" value="GmrSD_N"/>
</dbReference>
<dbReference type="RefSeq" id="WP_068460923.1">
    <property type="nucleotide sequence ID" value="NZ_LMTR01000045.1"/>
</dbReference>
<sequence length="518" mass="57241">MGTRVNLDAMIQRADFATEDGEYTMDLFQNFSVSNLEQGSPVRGLMRKPDFQRETNHWTPLQVTTFIASFLDNELIPSLILWKSSSYIFIIDGGHRLSALRAWIEDDYGDGAISQAFYGGEISDDQKRLAKRTRQMIETRIGRFSKLKSLVGSPNSEPEVDLKRAHLLFTRGLNLQWVQGTASVAETSFFKINSQGTPLDDIEELLLRNRKKPIAIGARAILRAGGGHKYWSAFTTETQSAIETAAKQLFEVLFDPEVFQPIKTLDLPLGGSVSPLDALSLLIEFLSIADSNQTLTKGIAGYDDDPDGLATVSVLQSALSVAKRITGNSNGSLGLHPAVYFYNERGKHSRFLFLGMVLLVSRKMKDGDSSFFAKLTKARAQIEQFLIENKSLIGILLQNMGKKTRVSKMRDLYMYLINKFAAGENVKVEEAIEHLGARGRILDIKTAVSSTTFSDDTKSALFVKRALSSAIKCSICNGLLDPAKSVSYDHITPVRDGGTGDLSNGDLVHPYCNQSVKC</sequence>
<gene>
    <name evidence="3" type="ORF">APY04_1365</name>
</gene>
<dbReference type="Pfam" id="PF03235">
    <property type="entry name" value="GmrSD_N"/>
    <property type="match status" value="1"/>
</dbReference>
<feature type="domain" description="GmrSD restriction endonucleases N-terminal" evidence="2">
    <location>
        <begin position="46"/>
        <end position="206"/>
    </location>
</feature>
<comment type="caution">
    <text evidence="3">The sequence shown here is derived from an EMBL/GenBank/DDBJ whole genome shotgun (WGS) entry which is preliminary data.</text>
</comment>
<dbReference type="GO" id="GO:0004519">
    <property type="term" value="F:endonuclease activity"/>
    <property type="evidence" value="ECO:0007669"/>
    <property type="project" value="InterPro"/>
</dbReference>
<dbReference type="Gene3D" id="1.10.30.50">
    <property type="match status" value="1"/>
</dbReference>
<dbReference type="OrthoDB" id="9764212at2"/>
<evidence type="ECO:0000259" key="1">
    <source>
        <dbReference type="Pfam" id="PF01844"/>
    </source>
</evidence>
<reference evidence="3 4" key="1">
    <citation type="submission" date="2015-10" db="EMBL/GenBank/DDBJ databases">
        <title>Transcriptomic analysis of a linuron degrading triple-species bacterial consortium.</title>
        <authorList>
            <person name="Albers P."/>
        </authorList>
    </citation>
    <scope>NUCLEOTIDE SEQUENCE [LARGE SCALE GENOMIC DNA]</scope>
    <source>
        <strain evidence="3 4">WDL6</strain>
    </source>
</reference>
<dbReference type="Pfam" id="PF01844">
    <property type="entry name" value="HNH"/>
    <property type="match status" value="1"/>
</dbReference>
<dbReference type="PATRIC" id="fig|121290.4.peg.2600"/>
<keyword evidence="4" id="KW-1185">Reference proteome</keyword>